<reference evidence="1 2" key="1">
    <citation type="journal article" date="2024" name="BMC Genomics">
        <title>De novo assembly and annotation of Popillia japonica's genome with initial clues to its potential as an invasive pest.</title>
        <authorList>
            <person name="Cucini C."/>
            <person name="Boschi S."/>
            <person name="Funari R."/>
            <person name="Cardaioli E."/>
            <person name="Iannotti N."/>
            <person name="Marturano G."/>
            <person name="Paoli F."/>
            <person name="Bruttini M."/>
            <person name="Carapelli A."/>
            <person name="Frati F."/>
            <person name="Nardi F."/>
        </authorList>
    </citation>
    <scope>NUCLEOTIDE SEQUENCE [LARGE SCALE GENOMIC DNA]</scope>
    <source>
        <strain evidence="1">DMR45628</strain>
    </source>
</reference>
<gene>
    <name evidence="1" type="ORF">QE152_g14401</name>
</gene>
<dbReference type="EMBL" id="JASPKY010000145">
    <property type="protein sequence ID" value="KAK9730572.1"/>
    <property type="molecule type" value="Genomic_DNA"/>
</dbReference>
<keyword evidence="2" id="KW-1185">Reference proteome</keyword>
<name>A0AAW1L9G4_POPJA</name>
<protein>
    <submittedName>
        <fullName evidence="1">Uncharacterized protein</fullName>
    </submittedName>
</protein>
<accession>A0AAW1L9G4</accession>
<sequence>MTSVLWCFNVSCPLVHRKIRNFGKLGREWINDHVIASSNELRDLFWLKSRLNSDALNTLYNEKKKLHNKLIVDVKSNYYRAKLNNSSNKTKTLWKVVNDKRKPTHVNNAQKININKNGILIDEPGVNLEAIFRRWREHLWILSLSAVDSSPSAVICDPCPSFLFQPSAVMTL</sequence>
<evidence type="ECO:0000313" key="1">
    <source>
        <dbReference type="EMBL" id="KAK9730572.1"/>
    </source>
</evidence>
<proteinExistence type="predicted"/>
<dbReference type="Proteomes" id="UP001458880">
    <property type="component" value="Unassembled WGS sequence"/>
</dbReference>
<comment type="caution">
    <text evidence="1">The sequence shown here is derived from an EMBL/GenBank/DDBJ whole genome shotgun (WGS) entry which is preliminary data.</text>
</comment>
<evidence type="ECO:0000313" key="2">
    <source>
        <dbReference type="Proteomes" id="UP001458880"/>
    </source>
</evidence>
<organism evidence="1 2">
    <name type="scientific">Popillia japonica</name>
    <name type="common">Japanese beetle</name>
    <dbReference type="NCBI Taxonomy" id="7064"/>
    <lineage>
        <taxon>Eukaryota</taxon>
        <taxon>Metazoa</taxon>
        <taxon>Ecdysozoa</taxon>
        <taxon>Arthropoda</taxon>
        <taxon>Hexapoda</taxon>
        <taxon>Insecta</taxon>
        <taxon>Pterygota</taxon>
        <taxon>Neoptera</taxon>
        <taxon>Endopterygota</taxon>
        <taxon>Coleoptera</taxon>
        <taxon>Polyphaga</taxon>
        <taxon>Scarabaeiformia</taxon>
        <taxon>Scarabaeidae</taxon>
        <taxon>Rutelinae</taxon>
        <taxon>Popillia</taxon>
    </lineage>
</organism>
<dbReference type="AlphaFoldDB" id="A0AAW1L9G4"/>